<dbReference type="Proteomes" id="UP000253383">
    <property type="component" value="Unassembled WGS sequence"/>
</dbReference>
<protein>
    <submittedName>
        <fullName evidence="1">Uncharacterized protein</fullName>
    </submittedName>
</protein>
<dbReference type="RefSeq" id="WP_114405210.1">
    <property type="nucleotide sequence ID" value="NZ_QOWE01000004.1"/>
</dbReference>
<organism evidence="1 2">
    <name type="scientific">Larkinella punicea</name>
    <dbReference type="NCBI Taxonomy" id="2315727"/>
    <lineage>
        <taxon>Bacteria</taxon>
        <taxon>Pseudomonadati</taxon>
        <taxon>Bacteroidota</taxon>
        <taxon>Cytophagia</taxon>
        <taxon>Cytophagales</taxon>
        <taxon>Spirosomataceae</taxon>
        <taxon>Larkinella</taxon>
    </lineage>
</organism>
<comment type="caution">
    <text evidence="1">The sequence shown here is derived from an EMBL/GenBank/DDBJ whole genome shotgun (WGS) entry which is preliminary data.</text>
</comment>
<dbReference type="OrthoDB" id="7059742at2"/>
<name>A0A368JWR5_9BACT</name>
<evidence type="ECO:0000313" key="2">
    <source>
        <dbReference type="Proteomes" id="UP000253383"/>
    </source>
</evidence>
<accession>A0A368JWR5</accession>
<proteinExistence type="predicted"/>
<reference evidence="1 2" key="1">
    <citation type="submission" date="2018-07" db="EMBL/GenBank/DDBJ databases">
        <title>Genome analysis of Larkinella rosea.</title>
        <authorList>
            <person name="Zhou Z."/>
            <person name="Wang G."/>
        </authorList>
    </citation>
    <scope>NUCLEOTIDE SEQUENCE [LARGE SCALE GENOMIC DNA]</scope>
    <source>
        <strain evidence="2">zzj9</strain>
    </source>
</reference>
<dbReference type="EMBL" id="QOWE01000004">
    <property type="protein sequence ID" value="RCR70641.1"/>
    <property type="molecule type" value="Genomic_DNA"/>
</dbReference>
<evidence type="ECO:0000313" key="1">
    <source>
        <dbReference type="EMBL" id="RCR70641.1"/>
    </source>
</evidence>
<sequence length="217" mass="24119">MALTHQSDTAPQPYSQESTNVIYELLFCDSLAYYKNRIQSPYVYPWMVLLADTADASDLQNVVADPDVETRIKALACHRLRENGLPIEKRELLAVVVEVGLDTGLDVLASYQDGTARYINHTERMVIWEATDSRSNLLTSNLFNASINIVTKIGPWDGPRRPHPVEGNVRISFLVSDGLYFGEGPINVLFSDALASPALTAATELMQYVTEKDLANQ</sequence>
<keyword evidence="2" id="KW-1185">Reference proteome</keyword>
<dbReference type="AlphaFoldDB" id="A0A368JWR5"/>
<gene>
    <name evidence="1" type="ORF">DUE52_06785</name>
</gene>